<dbReference type="AlphaFoldDB" id="A0A2R6NG02"/>
<comment type="caution">
    <text evidence="2">The sequence shown here is derived from an EMBL/GenBank/DDBJ whole genome shotgun (WGS) entry which is preliminary data.</text>
</comment>
<feature type="region of interest" description="Disordered" evidence="1">
    <location>
        <begin position="109"/>
        <end position="161"/>
    </location>
</feature>
<evidence type="ECO:0000313" key="2">
    <source>
        <dbReference type="EMBL" id="PSR70912.1"/>
    </source>
</evidence>
<reference evidence="2 3" key="1">
    <citation type="submission" date="2018-02" db="EMBL/GenBank/DDBJ databases">
        <title>Genome sequence of the basidiomycete white-rot fungus Phlebia centrifuga.</title>
        <authorList>
            <person name="Granchi Z."/>
            <person name="Peng M."/>
            <person name="de Vries R.P."/>
            <person name="Hilden K."/>
            <person name="Makela M.R."/>
            <person name="Grigoriev I."/>
            <person name="Riley R."/>
        </authorList>
    </citation>
    <scope>NUCLEOTIDE SEQUENCE [LARGE SCALE GENOMIC DNA]</scope>
    <source>
        <strain evidence="2 3">FBCC195</strain>
    </source>
</reference>
<protein>
    <submittedName>
        <fullName evidence="2">Uncharacterized protein</fullName>
    </submittedName>
</protein>
<dbReference type="Proteomes" id="UP000186601">
    <property type="component" value="Unassembled WGS sequence"/>
</dbReference>
<keyword evidence="3" id="KW-1185">Reference proteome</keyword>
<name>A0A2R6NG02_9APHY</name>
<feature type="region of interest" description="Disordered" evidence="1">
    <location>
        <begin position="1"/>
        <end position="20"/>
    </location>
</feature>
<organism evidence="2 3">
    <name type="scientific">Hermanssonia centrifuga</name>
    <dbReference type="NCBI Taxonomy" id="98765"/>
    <lineage>
        <taxon>Eukaryota</taxon>
        <taxon>Fungi</taxon>
        <taxon>Dikarya</taxon>
        <taxon>Basidiomycota</taxon>
        <taxon>Agaricomycotina</taxon>
        <taxon>Agaricomycetes</taxon>
        <taxon>Polyporales</taxon>
        <taxon>Meruliaceae</taxon>
        <taxon>Hermanssonia</taxon>
    </lineage>
</organism>
<feature type="compositionally biased region" description="Pro residues" evidence="1">
    <location>
        <begin position="67"/>
        <end position="77"/>
    </location>
</feature>
<feature type="region of interest" description="Disordered" evidence="1">
    <location>
        <begin position="33"/>
        <end position="80"/>
    </location>
</feature>
<evidence type="ECO:0000313" key="3">
    <source>
        <dbReference type="Proteomes" id="UP000186601"/>
    </source>
</evidence>
<accession>A0A2R6NG02</accession>
<proteinExistence type="predicted"/>
<sequence length="225" mass="24114">MLQRNTSVASSCCCSEKPSKSPEMANIVQLVMKNRHSQGTPPGGHAIPEDDPRVASPTVDRLSTSPPGSPPSFPSSPPSGMYWSLPQSPKLYFEDRLYSSPEPMSHSLPVCPVAGRPDSQVKDGSRSAVYATSPKPFSPPSLPSLSLPSSEDDSDEDRRSISSALTASSLCSFVGSMPSPIAFNSCGEPVQGVCDGYVGGFHHRTLSMGYEEQEAWKPHAMLWTK</sequence>
<evidence type="ECO:0000256" key="1">
    <source>
        <dbReference type="SAM" id="MobiDB-lite"/>
    </source>
</evidence>
<gene>
    <name evidence="2" type="ORF">PHLCEN_2v13226</name>
</gene>
<dbReference type="EMBL" id="MLYV02001304">
    <property type="protein sequence ID" value="PSR70912.1"/>
    <property type="molecule type" value="Genomic_DNA"/>
</dbReference>